<proteinExistence type="predicted"/>
<dbReference type="Proteomes" id="UP000813461">
    <property type="component" value="Unassembled WGS sequence"/>
</dbReference>
<evidence type="ECO:0000313" key="2">
    <source>
        <dbReference type="EMBL" id="KAH7094976.1"/>
    </source>
</evidence>
<comment type="caution">
    <text evidence="2">The sequence shown here is derived from an EMBL/GenBank/DDBJ whole genome shotgun (WGS) entry which is preliminary data.</text>
</comment>
<feature type="region of interest" description="Disordered" evidence="1">
    <location>
        <begin position="263"/>
        <end position="284"/>
    </location>
</feature>
<dbReference type="EMBL" id="JAGMVJ010000001">
    <property type="protein sequence ID" value="KAH7094976.1"/>
    <property type="molecule type" value="Genomic_DNA"/>
</dbReference>
<evidence type="ECO:0000256" key="1">
    <source>
        <dbReference type="SAM" id="MobiDB-lite"/>
    </source>
</evidence>
<name>A0A8K0RKE5_9PLEO</name>
<feature type="compositionally biased region" description="Basic and acidic residues" evidence="1">
    <location>
        <begin position="267"/>
        <end position="284"/>
    </location>
</feature>
<accession>A0A8K0RKE5</accession>
<keyword evidence="3" id="KW-1185">Reference proteome</keyword>
<organism evidence="2 3">
    <name type="scientific">Paraphoma chrysanthemicola</name>
    <dbReference type="NCBI Taxonomy" id="798071"/>
    <lineage>
        <taxon>Eukaryota</taxon>
        <taxon>Fungi</taxon>
        <taxon>Dikarya</taxon>
        <taxon>Ascomycota</taxon>
        <taxon>Pezizomycotina</taxon>
        <taxon>Dothideomycetes</taxon>
        <taxon>Pleosporomycetidae</taxon>
        <taxon>Pleosporales</taxon>
        <taxon>Pleosporineae</taxon>
        <taxon>Phaeosphaeriaceae</taxon>
        <taxon>Paraphoma</taxon>
    </lineage>
</organism>
<gene>
    <name evidence="2" type="ORF">FB567DRAFT_543363</name>
</gene>
<dbReference type="AlphaFoldDB" id="A0A8K0RKE5"/>
<protein>
    <submittedName>
        <fullName evidence="2">Uncharacterized protein</fullName>
    </submittedName>
</protein>
<evidence type="ECO:0000313" key="3">
    <source>
        <dbReference type="Proteomes" id="UP000813461"/>
    </source>
</evidence>
<sequence length="284" mass="32157">MCGRLKQTSYQYITGFIDKRSVSVRMLAACASSFKFYPSAVKVRRMVEQQPTWVNDLEEFVMRGQLRPPADRTIDCACFGQRQGSQSSRSRCKREWWSAMFPGISKFLSRGLLPPLFTRPLMALLGASDMAHPSRRAVGQPWSHDNAPIPHVSKEMDESALCCGALHQTLRLSRVQMQWYGVPRQRSGPTLRDRAVNSVASVCQSRPCAQNRACLICQGSSPRIWIERAIRCKAMGQSHEMTVRWSVRVCVMLAVPYAYPRSSSASFDRDRDGPYTEADKQLIE</sequence>
<reference evidence="2" key="1">
    <citation type="journal article" date="2021" name="Nat. Commun.">
        <title>Genetic determinants of endophytism in the Arabidopsis root mycobiome.</title>
        <authorList>
            <person name="Mesny F."/>
            <person name="Miyauchi S."/>
            <person name="Thiergart T."/>
            <person name="Pickel B."/>
            <person name="Atanasova L."/>
            <person name="Karlsson M."/>
            <person name="Huettel B."/>
            <person name="Barry K.W."/>
            <person name="Haridas S."/>
            <person name="Chen C."/>
            <person name="Bauer D."/>
            <person name="Andreopoulos W."/>
            <person name="Pangilinan J."/>
            <person name="LaButti K."/>
            <person name="Riley R."/>
            <person name="Lipzen A."/>
            <person name="Clum A."/>
            <person name="Drula E."/>
            <person name="Henrissat B."/>
            <person name="Kohler A."/>
            <person name="Grigoriev I.V."/>
            <person name="Martin F.M."/>
            <person name="Hacquard S."/>
        </authorList>
    </citation>
    <scope>NUCLEOTIDE SEQUENCE</scope>
    <source>
        <strain evidence="2">MPI-SDFR-AT-0120</strain>
    </source>
</reference>